<evidence type="ECO:0000313" key="2">
    <source>
        <dbReference type="Proteomes" id="UP000828048"/>
    </source>
</evidence>
<dbReference type="EMBL" id="CM037152">
    <property type="protein sequence ID" value="KAH7833819.1"/>
    <property type="molecule type" value="Genomic_DNA"/>
</dbReference>
<reference evidence="1 2" key="1">
    <citation type="journal article" date="2021" name="Hortic Res">
        <title>High-quality reference genome and annotation aids understanding of berry development for evergreen blueberry (Vaccinium darrowii).</title>
        <authorList>
            <person name="Yu J."/>
            <person name="Hulse-Kemp A.M."/>
            <person name="Babiker E."/>
            <person name="Staton M."/>
        </authorList>
    </citation>
    <scope>NUCLEOTIDE SEQUENCE [LARGE SCALE GENOMIC DNA]</scope>
    <source>
        <strain evidence="2">cv. NJ 8807/NJ 8810</strain>
        <tissue evidence="1">Young leaf</tissue>
    </source>
</reference>
<organism evidence="1 2">
    <name type="scientific">Vaccinium darrowii</name>
    <dbReference type="NCBI Taxonomy" id="229202"/>
    <lineage>
        <taxon>Eukaryota</taxon>
        <taxon>Viridiplantae</taxon>
        <taxon>Streptophyta</taxon>
        <taxon>Embryophyta</taxon>
        <taxon>Tracheophyta</taxon>
        <taxon>Spermatophyta</taxon>
        <taxon>Magnoliopsida</taxon>
        <taxon>eudicotyledons</taxon>
        <taxon>Gunneridae</taxon>
        <taxon>Pentapetalae</taxon>
        <taxon>asterids</taxon>
        <taxon>Ericales</taxon>
        <taxon>Ericaceae</taxon>
        <taxon>Vaccinioideae</taxon>
        <taxon>Vaccinieae</taxon>
        <taxon>Vaccinium</taxon>
    </lineage>
</organism>
<name>A0ACB7WZQ5_9ERIC</name>
<gene>
    <name evidence="1" type="ORF">Vadar_010002</name>
</gene>
<sequence>MEPVRLRVEFEDRHILSKSQRSERLKRSWLLLKPPQETISDLSSYLVEVFDLYHSCPNGVILSMDGFALPPFESTCILKDKDVISVRRKGELLSEIVEVSDGANLIDEDEIVDKQPVLTDVPLLANKEFEEETGGYQSEPEEDEVNWSEDELHVENSPVVSKKRKASKKLQSSRKKRKCHKDLQDVKEEEEGCELHPEDKKKKKKKKKESGVKSEPKAESTPSTSGKNDDILEHSPSPKRSGQLQENGIGCNNTTQKPDGTIKVPSRSARRKKAKRQWLREKAKAEKNEVHEMQSPEKDEQENDTLVSSLQDEVQNKKSEADNEIVEDDKIVPIVIRPGHIRFEPLEEDKAVQQNQVYMETFQWNGITSKKKGQKWGKEKLPYRRNDYKESNHEHSEMITAEKVKPLNDPIDFNKLAPFIGSPKEGDVIAYRLLELSSTWTPELSPFRVGKTSWYDPESEKVLLTPVPEHPVIFKKLDEDASSEQPDNSLYREDGSLEIDFVSLVDVRIVKLGKSDSAKAVISSVNSGSMANGASISTTVPFNNSKQTDASTSGKDGNAWDEISQALSAKKEQLIRENGWNKEGFGKSSWSYRALRSSALGPTMAILRARNDI</sequence>
<dbReference type="Proteomes" id="UP000828048">
    <property type="component" value="Chromosome 2"/>
</dbReference>
<protein>
    <submittedName>
        <fullName evidence="1">Uncharacterized protein</fullName>
    </submittedName>
</protein>
<proteinExistence type="predicted"/>
<comment type="caution">
    <text evidence="1">The sequence shown here is derived from an EMBL/GenBank/DDBJ whole genome shotgun (WGS) entry which is preliminary data.</text>
</comment>
<evidence type="ECO:0000313" key="1">
    <source>
        <dbReference type="EMBL" id="KAH7833819.1"/>
    </source>
</evidence>
<accession>A0ACB7WZQ5</accession>
<keyword evidence="2" id="KW-1185">Reference proteome</keyword>